<evidence type="ECO:0000313" key="2">
    <source>
        <dbReference type="Proteomes" id="UP000276542"/>
    </source>
</evidence>
<keyword evidence="2" id="KW-1185">Reference proteome</keyword>
<proteinExistence type="predicted"/>
<dbReference type="EMBL" id="QYRP01000002">
    <property type="protein sequence ID" value="RJS47504.1"/>
    <property type="molecule type" value="Genomic_DNA"/>
</dbReference>
<dbReference type="RefSeq" id="WP_120061468.1">
    <property type="nucleotide sequence ID" value="NZ_QYRP01000002.1"/>
</dbReference>
<name>A0A3A5HHG4_9ACTN</name>
<gene>
    <name evidence="1" type="ORF">D4739_15655</name>
</gene>
<dbReference type="Proteomes" id="UP000276542">
    <property type="component" value="Unassembled WGS sequence"/>
</dbReference>
<sequence>MRHTEFWTRMSHALGSDAYAEHWASHHVLGSLGGRTAGEALGEGEPPKRVWWAVHDALGLPAADR</sequence>
<organism evidence="1 2">
    <name type="scientific">Nocardioides cavernaquae</name>
    <dbReference type="NCBI Taxonomy" id="2321396"/>
    <lineage>
        <taxon>Bacteria</taxon>
        <taxon>Bacillati</taxon>
        <taxon>Actinomycetota</taxon>
        <taxon>Actinomycetes</taxon>
        <taxon>Propionibacteriales</taxon>
        <taxon>Nocardioidaceae</taxon>
        <taxon>Nocardioides</taxon>
    </lineage>
</organism>
<comment type="caution">
    <text evidence="1">The sequence shown here is derived from an EMBL/GenBank/DDBJ whole genome shotgun (WGS) entry which is preliminary data.</text>
</comment>
<dbReference type="OrthoDB" id="3215033at2"/>
<dbReference type="AlphaFoldDB" id="A0A3A5HHG4"/>
<dbReference type="Pfam" id="PF11248">
    <property type="entry name" value="DUF3046"/>
    <property type="match status" value="1"/>
</dbReference>
<reference evidence="2" key="1">
    <citation type="submission" date="2018-09" db="EMBL/GenBank/DDBJ databases">
        <authorList>
            <person name="Zhu H."/>
        </authorList>
    </citation>
    <scope>NUCLEOTIDE SEQUENCE [LARGE SCALE GENOMIC DNA]</scope>
    <source>
        <strain evidence="2">K1W22B-1</strain>
    </source>
</reference>
<dbReference type="InterPro" id="IPR021408">
    <property type="entry name" value="DUF3046"/>
</dbReference>
<evidence type="ECO:0000313" key="1">
    <source>
        <dbReference type="EMBL" id="RJS47504.1"/>
    </source>
</evidence>
<accession>A0A3A5HHG4</accession>
<protein>
    <submittedName>
        <fullName evidence="1">DUF3046 domain-containing protein</fullName>
    </submittedName>
</protein>